<dbReference type="SMART" id="SM00774">
    <property type="entry name" value="WRKY"/>
    <property type="match status" value="1"/>
</dbReference>
<evidence type="ECO:0000256" key="3">
    <source>
        <dbReference type="ARBA" id="ARBA00023125"/>
    </source>
</evidence>
<keyword evidence="4" id="KW-0804">Transcription</keyword>
<dbReference type="InterPro" id="IPR044810">
    <property type="entry name" value="WRKY_plant"/>
</dbReference>
<dbReference type="SUPFAM" id="SSF118290">
    <property type="entry name" value="WRKY DNA-binding domain"/>
    <property type="match status" value="1"/>
</dbReference>
<name>A0A2Z7AKJ0_9LAMI</name>
<dbReference type="EMBL" id="KV014852">
    <property type="protein sequence ID" value="KZV21888.1"/>
    <property type="molecule type" value="Genomic_DNA"/>
</dbReference>
<evidence type="ECO:0000256" key="2">
    <source>
        <dbReference type="ARBA" id="ARBA00023015"/>
    </source>
</evidence>
<feature type="domain" description="WRKY" evidence="7">
    <location>
        <begin position="114"/>
        <end position="177"/>
    </location>
</feature>
<evidence type="ECO:0000313" key="9">
    <source>
        <dbReference type="Proteomes" id="UP000250235"/>
    </source>
</evidence>
<evidence type="ECO:0000256" key="1">
    <source>
        <dbReference type="ARBA" id="ARBA00004123"/>
    </source>
</evidence>
<dbReference type="GO" id="GO:0005634">
    <property type="term" value="C:nucleus"/>
    <property type="evidence" value="ECO:0007669"/>
    <property type="project" value="UniProtKB-SubCell"/>
</dbReference>
<sequence length="319" mass="36196">MEKVGTWDHGTVINELSQGREFANQLQKELTPAATSREACAFLLERILYSYNNALTLLDHMAFLGHGQHPSNNSVSSEGTHQSEASLTDSKEQVHVSKKRKTQPKRSEQVRVCSRTGVENDGYNWRKYGQKNILGTRHPRAYYRCTYRHTQGCLATKQVQQTDGSHSTFDLIYRGIHTCMPEMIKHRGSFDAKKKEEKESMKSDLLVETQEKYNEAENILDFSFPTTPIATENMGSRFCSEPRSFMESSYSPPFLSPVTSESYFSLSPGQMNDFGVYPNLQSSESDFTEIMSSPTPLADFPIADLDFLVDFVDFDTPFP</sequence>
<feature type="region of interest" description="Disordered" evidence="6">
    <location>
        <begin position="69"/>
        <end position="112"/>
    </location>
</feature>
<dbReference type="InterPro" id="IPR003657">
    <property type="entry name" value="WRKY_dom"/>
</dbReference>
<keyword evidence="9" id="KW-1185">Reference proteome</keyword>
<dbReference type="Gene3D" id="2.20.25.80">
    <property type="entry name" value="WRKY domain"/>
    <property type="match status" value="1"/>
</dbReference>
<gene>
    <name evidence="8" type="ORF">F511_05578</name>
</gene>
<evidence type="ECO:0000259" key="7">
    <source>
        <dbReference type="PROSITE" id="PS50811"/>
    </source>
</evidence>
<dbReference type="Proteomes" id="UP000250235">
    <property type="component" value="Unassembled WGS sequence"/>
</dbReference>
<keyword evidence="5" id="KW-0539">Nucleus</keyword>
<dbReference type="InterPro" id="IPR036576">
    <property type="entry name" value="WRKY_dom_sf"/>
</dbReference>
<proteinExistence type="predicted"/>
<dbReference type="PANTHER" id="PTHR32096">
    <property type="entry name" value="WRKY TRANSCRIPTION FACTOR 30-RELATED-RELATED"/>
    <property type="match status" value="1"/>
</dbReference>
<dbReference type="GO" id="GO:0000976">
    <property type="term" value="F:transcription cis-regulatory region binding"/>
    <property type="evidence" value="ECO:0007669"/>
    <property type="project" value="TreeGrafter"/>
</dbReference>
<comment type="subcellular location">
    <subcellularLocation>
        <location evidence="1">Nucleus</location>
    </subcellularLocation>
</comment>
<feature type="compositionally biased region" description="Polar residues" evidence="6">
    <location>
        <begin position="69"/>
        <end position="88"/>
    </location>
</feature>
<evidence type="ECO:0000256" key="6">
    <source>
        <dbReference type="SAM" id="MobiDB-lite"/>
    </source>
</evidence>
<reference evidence="8 9" key="1">
    <citation type="journal article" date="2015" name="Proc. Natl. Acad. Sci. U.S.A.">
        <title>The resurrection genome of Boea hygrometrica: A blueprint for survival of dehydration.</title>
        <authorList>
            <person name="Xiao L."/>
            <person name="Yang G."/>
            <person name="Zhang L."/>
            <person name="Yang X."/>
            <person name="Zhao S."/>
            <person name="Ji Z."/>
            <person name="Zhou Q."/>
            <person name="Hu M."/>
            <person name="Wang Y."/>
            <person name="Chen M."/>
            <person name="Xu Y."/>
            <person name="Jin H."/>
            <person name="Xiao X."/>
            <person name="Hu G."/>
            <person name="Bao F."/>
            <person name="Hu Y."/>
            <person name="Wan P."/>
            <person name="Li L."/>
            <person name="Deng X."/>
            <person name="Kuang T."/>
            <person name="Xiang C."/>
            <person name="Zhu J.K."/>
            <person name="Oliver M.J."/>
            <person name="He Y."/>
        </authorList>
    </citation>
    <scope>NUCLEOTIDE SEQUENCE [LARGE SCALE GENOMIC DNA]</scope>
    <source>
        <strain evidence="9">cv. XS01</strain>
    </source>
</reference>
<dbReference type="PANTHER" id="PTHR32096:SF132">
    <property type="entry name" value="WRKY TRANSCRIPTION FACTOR 41-RELATED"/>
    <property type="match status" value="1"/>
</dbReference>
<accession>A0A2Z7AKJ0</accession>
<dbReference type="GO" id="GO:0003700">
    <property type="term" value="F:DNA-binding transcription factor activity"/>
    <property type="evidence" value="ECO:0007669"/>
    <property type="project" value="InterPro"/>
</dbReference>
<keyword evidence="3" id="KW-0238">DNA-binding</keyword>
<dbReference type="Pfam" id="PF03106">
    <property type="entry name" value="WRKY"/>
    <property type="match status" value="1"/>
</dbReference>
<evidence type="ECO:0000256" key="5">
    <source>
        <dbReference type="ARBA" id="ARBA00023242"/>
    </source>
</evidence>
<dbReference type="PROSITE" id="PS50811">
    <property type="entry name" value="WRKY"/>
    <property type="match status" value="1"/>
</dbReference>
<evidence type="ECO:0000256" key="4">
    <source>
        <dbReference type="ARBA" id="ARBA00023163"/>
    </source>
</evidence>
<dbReference type="OrthoDB" id="1888929at2759"/>
<evidence type="ECO:0000313" key="8">
    <source>
        <dbReference type="EMBL" id="KZV21888.1"/>
    </source>
</evidence>
<protein>
    <recommendedName>
        <fullName evidence="7">WRKY domain-containing protein</fullName>
    </recommendedName>
</protein>
<dbReference type="AlphaFoldDB" id="A0A2Z7AKJ0"/>
<keyword evidence="2" id="KW-0805">Transcription regulation</keyword>
<organism evidence="8 9">
    <name type="scientific">Dorcoceras hygrometricum</name>
    <dbReference type="NCBI Taxonomy" id="472368"/>
    <lineage>
        <taxon>Eukaryota</taxon>
        <taxon>Viridiplantae</taxon>
        <taxon>Streptophyta</taxon>
        <taxon>Embryophyta</taxon>
        <taxon>Tracheophyta</taxon>
        <taxon>Spermatophyta</taxon>
        <taxon>Magnoliopsida</taxon>
        <taxon>eudicotyledons</taxon>
        <taxon>Gunneridae</taxon>
        <taxon>Pentapetalae</taxon>
        <taxon>asterids</taxon>
        <taxon>lamiids</taxon>
        <taxon>Lamiales</taxon>
        <taxon>Gesneriaceae</taxon>
        <taxon>Didymocarpoideae</taxon>
        <taxon>Trichosporeae</taxon>
        <taxon>Loxocarpinae</taxon>
        <taxon>Dorcoceras</taxon>
    </lineage>
</organism>